<accession>M1DY72</accession>
<sequence length="164" mass="18366">MWVLEPRVLGERPICCIVHQYEQNLRKKDWPKGSDDDIRCELYSYLVYWRVASSFGGLAKEYMGSCRNESNVATDAPNVATYHLSVETCDSNVATDDPCVATYESNVATDEAYVFTDDLSVGTDESYVAIDESNVPPDAPNIATYHPSIATFDHVVDRVKKELV</sequence>
<name>M1DY72_SOLTU</name>
<keyword evidence="2" id="KW-1185">Reference proteome</keyword>
<dbReference type="Proteomes" id="UP000011115">
    <property type="component" value="Unassembled WGS sequence"/>
</dbReference>
<dbReference type="AlphaFoldDB" id="M1DY72"/>
<dbReference type="HOGENOM" id="CLU_1868735_0_0_1"/>
<dbReference type="EnsemblPlants" id="PGSC0003DMT400096332">
    <property type="protein sequence ID" value="PGSC0003DMT400096332"/>
    <property type="gene ID" value="PGSC0003DMG400045903"/>
</dbReference>
<organism evidence="1 2">
    <name type="scientific">Solanum tuberosum</name>
    <name type="common">Potato</name>
    <dbReference type="NCBI Taxonomy" id="4113"/>
    <lineage>
        <taxon>Eukaryota</taxon>
        <taxon>Viridiplantae</taxon>
        <taxon>Streptophyta</taxon>
        <taxon>Embryophyta</taxon>
        <taxon>Tracheophyta</taxon>
        <taxon>Spermatophyta</taxon>
        <taxon>Magnoliopsida</taxon>
        <taxon>eudicotyledons</taxon>
        <taxon>Gunneridae</taxon>
        <taxon>Pentapetalae</taxon>
        <taxon>asterids</taxon>
        <taxon>lamiids</taxon>
        <taxon>Solanales</taxon>
        <taxon>Solanaceae</taxon>
        <taxon>Solanoideae</taxon>
        <taxon>Solaneae</taxon>
        <taxon>Solanum</taxon>
    </lineage>
</organism>
<evidence type="ECO:0000313" key="1">
    <source>
        <dbReference type="EnsemblPlants" id="PGSC0003DMT400096332"/>
    </source>
</evidence>
<proteinExistence type="predicted"/>
<reference evidence="1" key="2">
    <citation type="submission" date="2015-06" db="UniProtKB">
        <authorList>
            <consortium name="EnsemblPlants"/>
        </authorList>
    </citation>
    <scope>IDENTIFICATION</scope>
    <source>
        <strain evidence="1">DM1-3 516 R44</strain>
    </source>
</reference>
<dbReference type="PaxDb" id="4113-PGSC0003DMT400096332"/>
<protein>
    <submittedName>
        <fullName evidence="1">GJ22156</fullName>
    </submittedName>
</protein>
<evidence type="ECO:0000313" key="2">
    <source>
        <dbReference type="Proteomes" id="UP000011115"/>
    </source>
</evidence>
<dbReference type="Gramene" id="PGSC0003DMT400096332">
    <property type="protein sequence ID" value="PGSC0003DMT400096332"/>
    <property type="gene ID" value="PGSC0003DMG400045903"/>
</dbReference>
<reference evidence="2" key="1">
    <citation type="journal article" date="2011" name="Nature">
        <title>Genome sequence and analysis of the tuber crop potato.</title>
        <authorList>
            <consortium name="The Potato Genome Sequencing Consortium"/>
        </authorList>
    </citation>
    <scope>NUCLEOTIDE SEQUENCE [LARGE SCALE GENOMIC DNA]</scope>
    <source>
        <strain evidence="2">cv. DM1-3 516 R44</strain>
    </source>
</reference>
<dbReference type="InParanoid" id="M1DY72"/>